<accession>A0A1Z4EF79</accession>
<dbReference type="EMBL" id="AP018164">
    <property type="protein sequence ID" value="BAX91612.1"/>
    <property type="molecule type" value="Genomic_DNA"/>
</dbReference>
<organism evidence="1 2">
    <name type="scientific">Mycobacterium shigaense</name>
    <dbReference type="NCBI Taxonomy" id="722731"/>
    <lineage>
        <taxon>Bacteria</taxon>
        <taxon>Bacillati</taxon>
        <taxon>Actinomycetota</taxon>
        <taxon>Actinomycetes</taxon>
        <taxon>Mycobacteriales</taxon>
        <taxon>Mycobacteriaceae</taxon>
        <taxon>Mycobacterium</taxon>
        <taxon>Mycobacterium simiae complex</taxon>
    </lineage>
</organism>
<sequence>MLSPYDYFPIHRLGRADRPPASAVPNHYDRYWFNGHGRGGYRF</sequence>
<evidence type="ECO:0000313" key="2">
    <source>
        <dbReference type="Proteomes" id="UP000217736"/>
    </source>
</evidence>
<dbReference type="KEGG" id="mshg:MSG_01456"/>
<reference evidence="2" key="1">
    <citation type="submission" date="2017-06" db="EMBL/GenBank/DDBJ databases">
        <title>Complete Genome Sequence of Mycobacterium shigaense.</title>
        <authorList>
            <person name="Fukano H."/>
            <person name="Yoshida M."/>
            <person name="Kazumi Y."/>
            <person name="Ogura Y."/>
            <person name="Mitarai S."/>
            <person name="Hayashi T."/>
            <person name="Hoshino Y."/>
        </authorList>
    </citation>
    <scope>NUCLEOTIDE SEQUENCE [LARGE SCALE GENOMIC DNA]</scope>
    <source>
        <strain evidence="2">UN-152</strain>
    </source>
</reference>
<name>A0A1Z4EF79_9MYCO</name>
<dbReference type="Proteomes" id="UP000217736">
    <property type="component" value="Chromosome"/>
</dbReference>
<evidence type="ECO:0000313" key="1">
    <source>
        <dbReference type="EMBL" id="BAX91612.1"/>
    </source>
</evidence>
<protein>
    <submittedName>
        <fullName evidence="1">Uncharacterized protein</fullName>
    </submittedName>
</protein>
<gene>
    <name evidence="1" type="ORF">MSG_01456</name>
</gene>
<proteinExistence type="predicted"/>
<dbReference type="AlphaFoldDB" id="A0A1Z4EF79"/>
<keyword evidence="2" id="KW-1185">Reference proteome</keyword>